<protein>
    <submittedName>
        <fullName evidence="11">Uncharacterized protein</fullName>
    </submittedName>
</protein>
<comment type="subcellular location">
    <subcellularLocation>
        <location evidence="1">Nucleus</location>
    </subcellularLocation>
</comment>
<evidence type="ECO:0000256" key="5">
    <source>
        <dbReference type="ARBA" id="ARBA00022771"/>
    </source>
</evidence>
<dbReference type="Gene3D" id="3.40.50.410">
    <property type="entry name" value="von Willebrand factor, type A domain"/>
    <property type="match status" value="1"/>
</dbReference>
<dbReference type="AlphaFoldDB" id="B9RJ76"/>
<dbReference type="PANTHER" id="PTHR12831:SF0">
    <property type="entry name" value="GENERAL TRANSCRIPTION FACTOR IIH SUBUNIT 3"/>
    <property type="match status" value="1"/>
</dbReference>
<evidence type="ECO:0000256" key="4">
    <source>
        <dbReference type="ARBA" id="ARBA00022763"/>
    </source>
</evidence>
<name>B9RJ76_RICCO</name>
<dbReference type="PANTHER" id="PTHR12831">
    <property type="entry name" value="TRANSCRIPTION INITIATION FACTOR IIH TFIIH , POLYPEPTIDE 3-RELATED"/>
    <property type="match status" value="1"/>
</dbReference>
<evidence type="ECO:0000256" key="9">
    <source>
        <dbReference type="ARBA" id="ARBA00023204"/>
    </source>
</evidence>
<dbReference type="eggNOG" id="KOG2487">
    <property type="taxonomic scope" value="Eukaryota"/>
</dbReference>
<dbReference type="GO" id="GO:0006289">
    <property type="term" value="P:nucleotide-excision repair"/>
    <property type="evidence" value="ECO:0000318"/>
    <property type="project" value="GO_Central"/>
</dbReference>
<keyword evidence="9" id="KW-0234">DNA repair</keyword>
<dbReference type="EMBL" id="EQ973783">
    <property type="protein sequence ID" value="EEF48378.1"/>
    <property type="molecule type" value="Genomic_DNA"/>
</dbReference>
<proteinExistence type="inferred from homology"/>
<sequence>MADDVLAFLNSILLFNQLSQVLVIGSGYNSCDYVYDSSLIANRSSEDGKIPTLYSELLQKLEDFIIRDEKLGKGEEFLKETLPLHCSQDPCLWHFALLIPDTMVRKNEGKVPIDSCYVGGHNSAFLQQTVLATDLHSRNCLQLPRPADVDFRASYASQS</sequence>
<comment type="similarity">
    <text evidence="2">Belongs to the TFB4 family.</text>
</comment>
<keyword evidence="12" id="KW-1185">Reference proteome</keyword>
<gene>
    <name evidence="11" type="ORF">RCOM_1031970</name>
</gene>
<keyword evidence="10" id="KW-0539">Nucleus</keyword>
<reference evidence="12" key="1">
    <citation type="journal article" date="2010" name="Nat. Biotechnol.">
        <title>Draft genome sequence of the oilseed species Ricinus communis.</title>
        <authorList>
            <person name="Chan A.P."/>
            <person name="Crabtree J."/>
            <person name="Zhao Q."/>
            <person name="Lorenzi H."/>
            <person name="Orvis J."/>
            <person name="Puiu D."/>
            <person name="Melake-Berhan A."/>
            <person name="Jones K.M."/>
            <person name="Redman J."/>
            <person name="Chen G."/>
            <person name="Cahoon E.B."/>
            <person name="Gedil M."/>
            <person name="Stanke M."/>
            <person name="Haas B.J."/>
            <person name="Wortman J.R."/>
            <person name="Fraser-Liggett C.M."/>
            <person name="Ravel J."/>
            <person name="Rabinowicz P.D."/>
        </authorList>
    </citation>
    <scope>NUCLEOTIDE SEQUENCE [LARGE SCALE GENOMIC DNA]</scope>
    <source>
        <strain evidence="12">cv. Hale</strain>
    </source>
</reference>
<keyword evidence="8" id="KW-0804">Transcription</keyword>
<evidence type="ECO:0000256" key="7">
    <source>
        <dbReference type="ARBA" id="ARBA00023015"/>
    </source>
</evidence>
<evidence type="ECO:0000256" key="3">
    <source>
        <dbReference type="ARBA" id="ARBA00022723"/>
    </source>
</evidence>
<dbReference type="GO" id="GO:0005675">
    <property type="term" value="C:transcription factor TFIIH holo complex"/>
    <property type="evidence" value="ECO:0000318"/>
    <property type="project" value="GO_Central"/>
</dbReference>
<dbReference type="STRING" id="3988.B9RJ76"/>
<accession>B9RJ76</accession>
<keyword evidence="3" id="KW-0479">Metal-binding</keyword>
<keyword evidence="4" id="KW-0227">DNA damage</keyword>
<keyword evidence="6" id="KW-0862">Zinc</keyword>
<evidence type="ECO:0000256" key="8">
    <source>
        <dbReference type="ARBA" id="ARBA00023163"/>
    </source>
</evidence>
<keyword evidence="7" id="KW-0805">Transcription regulation</keyword>
<dbReference type="GO" id="GO:0000439">
    <property type="term" value="C:transcription factor TFIIH core complex"/>
    <property type="evidence" value="ECO:0000318"/>
    <property type="project" value="GO_Central"/>
</dbReference>
<dbReference type="InterPro" id="IPR004600">
    <property type="entry name" value="TFIIH_Tfb4/GTF2H3"/>
</dbReference>
<dbReference type="InterPro" id="IPR036465">
    <property type="entry name" value="vWFA_dom_sf"/>
</dbReference>
<evidence type="ECO:0000313" key="11">
    <source>
        <dbReference type="EMBL" id="EEF48378.1"/>
    </source>
</evidence>
<evidence type="ECO:0000256" key="6">
    <source>
        <dbReference type="ARBA" id="ARBA00022833"/>
    </source>
</evidence>
<organism evidence="11 12">
    <name type="scientific">Ricinus communis</name>
    <name type="common">Castor bean</name>
    <dbReference type="NCBI Taxonomy" id="3988"/>
    <lineage>
        <taxon>Eukaryota</taxon>
        <taxon>Viridiplantae</taxon>
        <taxon>Streptophyta</taxon>
        <taxon>Embryophyta</taxon>
        <taxon>Tracheophyta</taxon>
        <taxon>Spermatophyta</taxon>
        <taxon>Magnoliopsida</taxon>
        <taxon>eudicotyledons</taxon>
        <taxon>Gunneridae</taxon>
        <taxon>Pentapetalae</taxon>
        <taxon>rosids</taxon>
        <taxon>fabids</taxon>
        <taxon>Malpighiales</taxon>
        <taxon>Euphorbiaceae</taxon>
        <taxon>Acalyphoideae</taxon>
        <taxon>Acalypheae</taxon>
        <taxon>Ricinus</taxon>
    </lineage>
</organism>
<evidence type="ECO:0000256" key="2">
    <source>
        <dbReference type="ARBA" id="ARBA00005273"/>
    </source>
</evidence>
<evidence type="ECO:0000256" key="1">
    <source>
        <dbReference type="ARBA" id="ARBA00004123"/>
    </source>
</evidence>
<dbReference type="Proteomes" id="UP000008311">
    <property type="component" value="Unassembled WGS sequence"/>
</dbReference>
<evidence type="ECO:0000313" key="12">
    <source>
        <dbReference type="Proteomes" id="UP000008311"/>
    </source>
</evidence>
<dbReference type="GO" id="GO:0008270">
    <property type="term" value="F:zinc ion binding"/>
    <property type="evidence" value="ECO:0007669"/>
    <property type="project" value="UniProtKB-KW"/>
</dbReference>
<evidence type="ECO:0000256" key="10">
    <source>
        <dbReference type="ARBA" id="ARBA00023242"/>
    </source>
</evidence>
<keyword evidence="5" id="KW-0863">Zinc-finger</keyword>
<dbReference type="GO" id="GO:0006355">
    <property type="term" value="P:regulation of DNA-templated transcription"/>
    <property type="evidence" value="ECO:0007669"/>
    <property type="project" value="InterPro"/>
</dbReference>
<dbReference type="InParanoid" id="B9RJ76"/>